<dbReference type="WBParaSite" id="BTMF_0001384601-mRNA-1">
    <property type="protein sequence ID" value="BTMF_0001384601-mRNA-1"/>
    <property type="gene ID" value="BTMF_0001384601"/>
</dbReference>
<evidence type="ECO:0000313" key="1">
    <source>
        <dbReference type="EMBL" id="VDO40477.1"/>
    </source>
</evidence>
<accession>A0A0R3R1F9</accession>
<gene>
    <name evidence="1" type="ORF">BTMF_LOCUS11845</name>
</gene>
<reference evidence="3" key="1">
    <citation type="submission" date="2017-02" db="UniProtKB">
        <authorList>
            <consortium name="WormBaseParasite"/>
        </authorList>
    </citation>
    <scope>IDENTIFICATION</scope>
</reference>
<evidence type="ECO:0000313" key="3">
    <source>
        <dbReference type="WBParaSite" id="BTMF_0001384601-mRNA-1"/>
    </source>
</evidence>
<dbReference type="Proteomes" id="UP000280834">
    <property type="component" value="Unassembled WGS sequence"/>
</dbReference>
<name>A0A0R3R1F9_9BILA</name>
<reference evidence="1" key="2">
    <citation type="submission" date="2018-11" db="EMBL/GenBank/DDBJ databases">
        <authorList>
            <consortium name="Pathogen Informatics"/>
        </authorList>
    </citation>
    <scope>NUCLEOTIDE SEQUENCE [LARGE SCALE GENOMIC DNA]</scope>
</reference>
<protein>
    <submittedName>
        <fullName evidence="1 3">Uncharacterized protein</fullName>
    </submittedName>
</protein>
<dbReference type="EMBL" id="UZAG01018647">
    <property type="protein sequence ID" value="VDO40477.1"/>
    <property type="molecule type" value="Genomic_DNA"/>
</dbReference>
<dbReference type="AlphaFoldDB" id="A0A0R3R1F9"/>
<proteinExistence type="predicted"/>
<keyword evidence="2" id="KW-1185">Reference proteome</keyword>
<sequence>MFLIGCFLDIQHTLFPLTNSIHHCYIHYFRICNESIVIFSVVQIADFHHSKSDMKKLN</sequence>
<organism evidence="3">
    <name type="scientific">Brugia timori</name>
    <dbReference type="NCBI Taxonomy" id="42155"/>
    <lineage>
        <taxon>Eukaryota</taxon>
        <taxon>Metazoa</taxon>
        <taxon>Ecdysozoa</taxon>
        <taxon>Nematoda</taxon>
        <taxon>Chromadorea</taxon>
        <taxon>Rhabditida</taxon>
        <taxon>Spirurina</taxon>
        <taxon>Spiruromorpha</taxon>
        <taxon>Filarioidea</taxon>
        <taxon>Onchocercidae</taxon>
        <taxon>Brugia</taxon>
    </lineage>
</organism>
<evidence type="ECO:0000313" key="2">
    <source>
        <dbReference type="Proteomes" id="UP000280834"/>
    </source>
</evidence>